<dbReference type="PANTHER" id="PTHR34216:SF7">
    <property type="entry name" value="POLY-BETA-1,6-N-ACETYL-D-GLUCOSAMINE N-DEACETYLASE"/>
    <property type="match status" value="1"/>
</dbReference>
<organism evidence="3 4">
    <name type="scientific">Candidatus Kaiserbacteria bacterium RIFCSPLOWO2_01_FULL_51_21</name>
    <dbReference type="NCBI Taxonomy" id="1798508"/>
    <lineage>
        <taxon>Bacteria</taxon>
        <taxon>Candidatus Kaiseribacteriota</taxon>
    </lineage>
</organism>
<dbReference type="CDD" id="cd10918">
    <property type="entry name" value="CE4_NodB_like_5s_6s"/>
    <property type="match status" value="1"/>
</dbReference>
<evidence type="ECO:0000259" key="2">
    <source>
        <dbReference type="PROSITE" id="PS51677"/>
    </source>
</evidence>
<evidence type="ECO:0000313" key="4">
    <source>
        <dbReference type="Proteomes" id="UP000179115"/>
    </source>
</evidence>
<keyword evidence="1" id="KW-0732">Signal</keyword>
<dbReference type="Pfam" id="PF01522">
    <property type="entry name" value="Polysacc_deac_1"/>
    <property type="match status" value="2"/>
</dbReference>
<dbReference type="InterPro" id="IPR011330">
    <property type="entry name" value="Glyco_hydro/deAcase_b/a-brl"/>
</dbReference>
<dbReference type="PROSITE" id="PS51677">
    <property type="entry name" value="NODB"/>
    <property type="match status" value="1"/>
</dbReference>
<feature type="domain" description="NodB homology" evidence="2">
    <location>
        <begin position="65"/>
        <end position="309"/>
    </location>
</feature>
<dbReference type="GO" id="GO:0005975">
    <property type="term" value="P:carbohydrate metabolic process"/>
    <property type="evidence" value="ECO:0007669"/>
    <property type="project" value="InterPro"/>
</dbReference>
<dbReference type="GO" id="GO:0016810">
    <property type="term" value="F:hydrolase activity, acting on carbon-nitrogen (but not peptide) bonds"/>
    <property type="evidence" value="ECO:0007669"/>
    <property type="project" value="InterPro"/>
</dbReference>
<sequence>MPLSLNDNHHLINYHYVEDPRDDFKGAHPCPIAEFERQVKFMTEHGRVVAIPELVDAALQESEEKLFAITFDDGLLDQYENAVPILKKYATTAAFFPITKTFDGLMPQTHKMHLLLSRFPAEELIDEVNGFIRRMRWTYQPIPKDRRITEKRKLRDDVLTANFKEMLNVVSAGEQESILNALFEKLELNEKELSGDFFMTPEQLKGLSDSGFEIGYHSHNHYALDLQPREVVKEEFQKSKEYLLKLLNKFPTTISYPHGGANKMVCDTARAEGFTYGLTIELRPVTSNDDPMLLPRYDTNDLRDALTKA</sequence>
<dbReference type="Gene3D" id="3.20.20.370">
    <property type="entry name" value="Glycoside hydrolase/deacetylase"/>
    <property type="match status" value="1"/>
</dbReference>
<comment type="caution">
    <text evidence="3">The sequence shown here is derived from an EMBL/GenBank/DDBJ whole genome shotgun (WGS) entry which is preliminary data.</text>
</comment>
<evidence type="ECO:0000256" key="1">
    <source>
        <dbReference type="ARBA" id="ARBA00022729"/>
    </source>
</evidence>
<gene>
    <name evidence="3" type="ORF">A3A35_02490</name>
</gene>
<dbReference type="InterPro" id="IPR051398">
    <property type="entry name" value="Polysacch_Deacetylase"/>
</dbReference>
<dbReference type="PANTHER" id="PTHR34216">
    <property type="match status" value="1"/>
</dbReference>
<accession>A0A1F6EE82</accession>
<dbReference type="EMBL" id="MFLV01000005">
    <property type="protein sequence ID" value="OGG71940.1"/>
    <property type="molecule type" value="Genomic_DNA"/>
</dbReference>
<evidence type="ECO:0000313" key="3">
    <source>
        <dbReference type="EMBL" id="OGG71940.1"/>
    </source>
</evidence>
<dbReference type="SUPFAM" id="SSF88713">
    <property type="entry name" value="Glycoside hydrolase/deacetylase"/>
    <property type="match status" value="1"/>
</dbReference>
<dbReference type="Proteomes" id="UP000179115">
    <property type="component" value="Unassembled WGS sequence"/>
</dbReference>
<dbReference type="AlphaFoldDB" id="A0A1F6EE82"/>
<name>A0A1F6EE82_9BACT</name>
<reference evidence="3 4" key="1">
    <citation type="journal article" date="2016" name="Nat. Commun.">
        <title>Thousands of microbial genomes shed light on interconnected biogeochemical processes in an aquifer system.</title>
        <authorList>
            <person name="Anantharaman K."/>
            <person name="Brown C.T."/>
            <person name="Hug L.A."/>
            <person name="Sharon I."/>
            <person name="Castelle C.J."/>
            <person name="Probst A.J."/>
            <person name="Thomas B.C."/>
            <person name="Singh A."/>
            <person name="Wilkins M.J."/>
            <person name="Karaoz U."/>
            <person name="Brodie E.L."/>
            <person name="Williams K.H."/>
            <person name="Hubbard S.S."/>
            <person name="Banfield J.F."/>
        </authorList>
    </citation>
    <scope>NUCLEOTIDE SEQUENCE [LARGE SCALE GENOMIC DNA]</scope>
</reference>
<protein>
    <recommendedName>
        <fullName evidence="2">NodB homology domain-containing protein</fullName>
    </recommendedName>
</protein>
<dbReference type="InterPro" id="IPR002509">
    <property type="entry name" value="NODB_dom"/>
</dbReference>
<proteinExistence type="predicted"/>
<dbReference type="STRING" id="1798508.A3A35_02490"/>